<dbReference type="KEGG" id="cput:CONPUDRAFT_110803"/>
<evidence type="ECO:0000313" key="2">
    <source>
        <dbReference type="EMBL" id="EIW76115.1"/>
    </source>
</evidence>
<feature type="domain" description="JmjC" evidence="1">
    <location>
        <begin position="155"/>
        <end position="321"/>
    </location>
</feature>
<dbReference type="OrthoDB" id="424465at2759"/>
<accession>A0A5M3MBV3</accession>
<dbReference type="PANTHER" id="PTHR12461:SF99">
    <property type="entry name" value="BIFUNCTIONAL PEPTIDASE AND (3S)-LYSYL HYDROXYLASE JMJD7"/>
    <property type="match status" value="1"/>
</dbReference>
<dbReference type="PROSITE" id="PS51184">
    <property type="entry name" value="JMJC"/>
    <property type="match status" value="1"/>
</dbReference>
<comment type="caution">
    <text evidence="2">The sequence shown here is derived from an EMBL/GenBank/DDBJ whole genome shotgun (WGS) entry which is preliminary data.</text>
</comment>
<organism evidence="2 3">
    <name type="scientific">Coniophora puteana (strain RWD-64-598)</name>
    <name type="common">Brown rot fungus</name>
    <dbReference type="NCBI Taxonomy" id="741705"/>
    <lineage>
        <taxon>Eukaryota</taxon>
        <taxon>Fungi</taxon>
        <taxon>Dikarya</taxon>
        <taxon>Basidiomycota</taxon>
        <taxon>Agaricomycotina</taxon>
        <taxon>Agaricomycetes</taxon>
        <taxon>Agaricomycetidae</taxon>
        <taxon>Boletales</taxon>
        <taxon>Coniophorineae</taxon>
        <taxon>Coniophoraceae</taxon>
        <taxon>Coniophora</taxon>
    </lineage>
</organism>
<evidence type="ECO:0000313" key="3">
    <source>
        <dbReference type="Proteomes" id="UP000053558"/>
    </source>
</evidence>
<gene>
    <name evidence="2" type="ORF">CONPUDRAFT_110803</name>
</gene>
<dbReference type="InterPro" id="IPR041667">
    <property type="entry name" value="Cupin_8"/>
</dbReference>
<dbReference type="Gene3D" id="2.60.120.10">
    <property type="entry name" value="Jelly Rolls"/>
    <property type="match status" value="1"/>
</dbReference>
<sequence>MSSNQPPVDPNLLAWISNEYHDANGSRFETLDHPPSPLEFSRLVHISRPVLIKGFIPPALSRWTDDYLVDRMGKRPVSVAITPNGQADAVTTSPDGSQYFVEPLVEQMTMEELLDCIGQGSSGSRRDEVLYLQSQNGNLYTNSYFEGGVSADCEFETLRPDVPAEVPWCSDALDKPPDAVNLWIGDGRSVTSVHCDPYENIYTVVRGAKHFTIFPPTDSVWMLERSYRHATYVRSITADLELIPSLDTPQVRWASISNSEIEGAAPTNTHPIRITVRAGETLYLPVGWWHHVKQARDVTIALNWWYDAETQGLNWIGLSLLRNLENNDHSEESE</sequence>
<dbReference type="SMART" id="SM00558">
    <property type="entry name" value="JmjC"/>
    <property type="match status" value="1"/>
</dbReference>
<name>A0A5M3MBV3_CONPW</name>
<dbReference type="InterPro" id="IPR003347">
    <property type="entry name" value="JmjC_dom"/>
</dbReference>
<keyword evidence="3" id="KW-1185">Reference proteome</keyword>
<protein>
    <submittedName>
        <fullName evidence="2">Clavaminate synthase-like protein</fullName>
    </submittedName>
</protein>
<evidence type="ECO:0000259" key="1">
    <source>
        <dbReference type="PROSITE" id="PS51184"/>
    </source>
</evidence>
<dbReference type="Proteomes" id="UP000053558">
    <property type="component" value="Unassembled WGS sequence"/>
</dbReference>
<proteinExistence type="predicted"/>
<dbReference type="GeneID" id="19198853"/>
<dbReference type="EMBL" id="JH711586">
    <property type="protein sequence ID" value="EIW76115.1"/>
    <property type="molecule type" value="Genomic_DNA"/>
</dbReference>
<dbReference type="Pfam" id="PF13621">
    <property type="entry name" value="Cupin_8"/>
    <property type="match status" value="1"/>
</dbReference>
<dbReference type="SUPFAM" id="SSF51197">
    <property type="entry name" value="Clavaminate synthase-like"/>
    <property type="match status" value="1"/>
</dbReference>
<dbReference type="InterPro" id="IPR014710">
    <property type="entry name" value="RmlC-like_jellyroll"/>
</dbReference>
<dbReference type="PANTHER" id="PTHR12461">
    <property type="entry name" value="HYPOXIA-INDUCIBLE FACTOR 1 ALPHA INHIBITOR-RELATED"/>
    <property type="match status" value="1"/>
</dbReference>
<reference evidence="3" key="1">
    <citation type="journal article" date="2012" name="Science">
        <title>The Paleozoic origin of enzymatic lignin decomposition reconstructed from 31 fungal genomes.</title>
        <authorList>
            <person name="Floudas D."/>
            <person name="Binder M."/>
            <person name="Riley R."/>
            <person name="Barry K."/>
            <person name="Blanchette R.A."/>
            <person name="Henrissat B."/>
            <person name="Martinez A.T."/>
            <person name="Otillar R."/>
            <person name="Spatafora J.W."/>
            <person name="Yadav J.S."/>
            <person name="Aerts A."/>
            <person name="Benoit I."/>
            <person name="Boyd A."/>
            <person name="Carlson A."/>
            <person name="Copeland A."/>
            <person name="Coutinho P.M."/>
            <person name="de Vries R.P."/>
            <person name="Ferreira P."/>
            <person name="Findley K."/>
            <person name="Foster B."/>
            <person name="Gaskell J."/>
            <person name="Glotzer D."/>
            <person name="Gorecki P."/>
            <person name="Heitman J."/>
            <person name="Hesse C."/>
            <person name="Hori C."/>
            <person name="Igarashi K."/>
            <person name="Jurgens J.A."/>
            <person name="Kallen N."/>
            <person name="Kersten P."/>
            <person name="Kohler A."/>
            <person name="Kuees U."/>
            <person name="Kumar T.K.A."/>
            <person name="Kuo A."/>
            <person name="LaButti K."/>
            <person name="Larrondo L.F."/>
            <person name="Lindquist E."/>
            <person name="Ling A."/>
            <person name="Lombard V."/>
            <person name="Lucas S."/>
            <person name="Lundell T."/>
            <person name="Martin R."/>
            <person name="McLaughlin D.J."/>
            <person name="Morgenstern I."/>
            <person name="Morin E."/>
            <person name="Murat C."/>
            <person name="Nagy L.G."/>
            <person name="Nolan M."/>
            <person name="Ohm R.A."/>
            <person name="Patyshakuliyeva A."/>
            <person name="Rokas A."/>
            <person name="Ruiz-Duenas F.J."/>
            <person name="Sabat G."/>
            <person name="Salamov A."/>
            <person name="Samejima M."/>
            <person name="Schmutz J."/>
            <person name="Slot J.C."/>
            <person name="St John F."/>
            <person name="Stenlid J."/>
            <person name="Sun H."/>
            <person name="Sun S."/>
            <person name="Syed K."/>
            <person name="Tsang A."/>
            <person name="Wiebenga A."/>
            <person name="Young D."/>
            <person name="Pisabarro A."/>
            <person name="Eastwood D.C."/>
            <person name="Martin F."/>
            <person name="Cullen D."/>
            <person name="Grigoriev I.V."/>
            <person name="Hibbett D.S."/>
        </authorList>
    </citation>
    <scope>NUCLEOTIDE SEQUENCE [LARGE SCALE GENOMIC DNA]</scope>
    <source>
        <strain evidence="3">RWD-64-598 SS2</strain>
    </source>
</reference>
<dbReference type="RefSeq" id="XP_007773388.1">
    <property type="nucleotide sequence ID" value="XM_007775198.1"/>
</dbReference>
<dbReference type="AlphaFoldDB" id="A0A5M3MBV3"/>
<dbReference type="OMA" id="YWHDMEF"/>